<evidence type="ECO:0008006" key="3">
    <source>
        <dbReference type="Google" id="ProtNLM"/>
    </source>
</evidence>
<organism evidence="2">
    <name type="scientific">Tanacetum cinerariifolium</name>
    <name type="common">Dalmatian daisy</name>
    <name type="synonym">Chrysanthemum cinerariifolium</name>
    <dbReference type="NCBI Taxonomy" id="118510"/>
    <lineage>
        <taxon>Eukaryota</taxon>
        <taxon>Viridiplantae</taxon>
        <taxon>Streptophyta</taxon>
        <taxon>Embryophyta</taxon>
        <taxon>Tracheophyta</taxon>
        <taxon>Spermatophyta</taxon>
        <taxon>Magnoliopsida</taxon>
        <taxon>eudicotyledons</taxon>
        <taxon>Gunneridae</taxon>
        <taxon>Pentapetalae</taxon>
        <taxon>asterids</taxon>
        <taxon>campanulids</taxon>
        <taxon>Asterales</taxon>
        <taxon>Asteraceae</taxon>
        <taxon>Asteroideae</taxon>
        <taxon>Anthemideae</taxon>
        <taxon>Anthemidinae</taxon>
        <taxon>Tanacetum</taxon>
    </lineage>
</organism>
<evidence type="ECO:0000256" key="1">
    <source>
        <dbReference type="SAM" id="MobiDB-lite"/>
    </source>
</evidence>
<dbReference type="PANTHER" id="PTHR11439">
    <property type="entry name" value="GAG-POL-RELATED RETROTRANSPOSON"/>
    <property type="match status" value="1"/>
</dbReference>
<dbReference type="EMBL" id="BKCJ010194677">
    <property type="protein sequence ID" value="GEY62554.1"/>
    <property type="molecule type" value="Genomic_DNA"/>
</dbReference>
<dbReference type="AlphaFoldDB" id="A0A699HTB9"/>
<comment type="caution">
    <text evidence="2">The sequence shown here is derived from an EMBL/GenBank/DDBJ whole genome shotgun (WGS) entry which is preliminary data.</text>
</comment>
<reference evidence="2" key="1">
    <citation type="journal article" date="2019" name="Sci. Rep.">
        <title>Draft genome of Tanacetum cinerariifolium, the natural source of mosquito coil.</title>
        <authorList>
            <person name="Yamashiro T."/>
            <person name="Shiraishi A."/>
            <person name="Satake H."/>
            <person name="Nakayama K."/>
        </authorList>
    </citation>
    <scope>NUCLEOTIDE SEQUENCE</scope>
</reference>
<feature type="region of interest" description="Disordered" evidence="1">
    <location>
        <begin position="218"/>
        <end position="242"/>
    </location>
</feature>
<accession>A0A699HTB9</accession>
<name>A0A699HTB9_TANCI</name>
<evidence type="ECO:0000313" key="2">
    <source>
        <dbReference type="EMBL" id="GEY62554.1"/>
    </source>
</evidence>
<gene>
    <name evidence="2" type="ORF">Tci_434528</name>
</gene>
<sequence>MALADDEITVGKSYARNDELVDITIRKDFQKNYDDEVDERSNEEYLRDLDVEYQERTLLANSKHFIKRRNNFSDYKAEYKKMKSKLALLEASPLSPHNPKTFQPKHKGLVSEIFDWDKEEVFDEKEVTHVKVLMALADDELTVGKNHARNGEWVDITMRKVERLNPNSKLPNFNTGRILVPKSQAVNESLETLNTPESSKDSKAKLLTPLPHLQNLQGASLSSEDSKPKVQNTGSSKSLRPKPIQKPQLKCELYHYTNHLTDDCYRILLCMICKKEDHRTSDHEMYIASFKINESYKALPYQYAFTSKKILKAKAKPLLPCTHCGFNDHRPDDCRNYIECEIYGSYDHSTSGHNHVIQIRREVLAESSQSNESSIRVKCNTYGNTVHSTSDHNKFDHFKRETHQGAHLVPRQWMLEEYDWCQELSAQICRATRLKIKQDDKGISICQEQYTRNLLNKYDISDSSSVKTHMVPPNNLDPDLAGKPVNETSYRGMIKSLMYLTTTRPIKFSIVLYAMYQSNPKESHLIDVKRILRYLKGTLTIGLYYPKCLGFNLKGYSNPDYAGYNIDIKITLAEAEYVTAVRCYASILWIKSQLSDYDINYKMCKLLAVGTYTASGNSLLAVGMPCAFYSQ</sequence>
<protein>
    <recommendedName>
        <fullName evidence="3">Retrovirus-related Pol polyprotein from transposon TNT 1-94</fullName>
    </recommendedName>
</protein>
<feature type="compositionally biased region" description="Polar residues" evidence="1">
    <location>
        <begin position="218"/>
        <end position="238"/>
    </location>
</feature>
<dbReference type="PANTHER" id="PTHR11439:SF486">
    <property type="entry name" value="RLK (RECEPTOR-LIKE KINASE) PROTEIN, PUTATIVE-RELATED"/>
    <property type="match status" value="1"/>
</dbReference>
<proteinExistence type="predicted"/>